<organism evidence="2 3">
    <name type="scientific">Paraglaciecola algarum</name>
    <dbReference type="NCBI Taxonomy" id="3050085"/>
    <lineage>
        <taxon>Bacteria</taxon>
        <taxon>Pseudomonadati</taxon>
        <taxon>Pseudomonadota</taxon>
        <taxon>Gammaproteobacteria</taxon>
        <taxon>Alteromonadales</taxon>
        <taxon>Alteromonadaceae</taxon>
        <taxon>Paraglaciecola</taxon>
    </lineage>
</organism>
<evidence type="ECO:0000313" key="3">
    <source>
        <dbReference type="Proteomes" id="UP001521137"/>
    </source>
</evidence>
<accession>A0ABS9D9T4</accession>
<keyword evidence="1" id="KW-0732">Signal</keyword>
<reference evidence="2 3" key="1">
    <citation type="submission" date="2022-01" db="EMBL/GenBank/DDBJ databases">
        <title>Paraglaciecola sp. G1-23.</title>
        <authorList>
            <person name="Jin M.S."/>
            <person name="Han D.M."/>
            <person name="Kim H.M."/>
            <person name="Jeon C.O."/>
        </authorList>
    </citation>
    <scope>NUCLEOTIDE SEQUENCE [LARGE SCALE GENOMIC DNA]</scope>
    <source>
        <strain evidence="2 3">G1-23</strain>
    </source>
</reference>
<proteinExistence type="predicted"/>
<gene>
    <name evidence="2" type="ORF">L0668_10560</name>
</gene>
<dbReference type="Proteomes" id="UP001521137">
    <property type="component" value="Unassembled WGS sequence"/>
</dbReference>
<evidence type="ECO:0008006" key="4">
    <source>
        <dbReference type="Google" id="ProtNLM"/>
    </source>
</evidence>
<feature type="signal peptide" evidence="1">
    <location>
        <begin position="1"/>
        <end position="30"/>
    </location>
</feature>
<name>A0ABS9D9T4_9ALTE</name>
<evidence type="ECO:0000256" key="1">
    <source>
        <dbReference type="SAM" id="SignalP"/>
    </source>
</evidence>
<dbReference type="EMBL" id="JAKGAS010000005">
    <property type="protein sequence ID" value="MCF2948549.1"/>
    <property type="molecule type" value="Genomic_DNA"/>
</dbReference>
<feature type="chain" id="PRO_5045758659" description="Secreted protein" evidence="1">
    <location>
        <begin position="31"/>
        <end position="142"/>
    </location>
</feature>
<comment type="caution">
    <text evidence="2">The sequence shown here is derived from an EMBL/GenBank/DDBJ whole genome shotgun (WGS) entry which is preliminary data.</text>
</comment>
<sequence length="142" mass="15908">MFRHTTTKNHAVLLCLVFALFFNSVGTLFAASSLVSQAKSFTNQDVELICTGSTFKWMSVSHYQQTGEILFVDAPDNAPDGFEHIKCSYSYLNDNNSEQALISTQASLAYEPFSNQTIEFINAEYINRKHQLAPSRAPPTKM</sequence>
<protein>
    <recommendedName>
        <fullName evidence="4">Secreted protein</fullName>
    </recommendedName>
</protein>
<keyword evidence="3" id="KW-1185">Reference proteome</keyword>
<dbReference type="RefSeq" id="WP_235312420.1">
    <property type="nucleotide sequence ID" value="NZ_JAKGAS010000005.1"/>
</dbReference>
<evidence type="ECO:0000313" key="2">
    <source>
        <dbReference type="EMBL" id="MCF2948549.1"/>
    </source>
</evidence>